<organism evidence="2 3">
    <name type="scientific">Stylosanthes scabra</name>
    <dbReference type="NCBI Taxonomy" id="79078"/>
    <lineage>
        <taxon>Eukaryota</taxon>
        <taxon>Viridiplantae</taxon>
        <taxon>Streptophyta</taxon>
        <taxon>Embryophyta</taxon>
        <taxon>Tracheophyta</taxon>
        <taxon>Spermatophyta</taxon>
        <taxon>Magnoliopsida</taxon>
        <taxon>eudicotyledons</taxon>
        <taxon>Gunneridae</taxon>
        <taxon>Pentapetalae</taxon>
        <taxon>rosids</taxon>
        <taxon>fabids</taxon>
        <taxon>Fabales</taxon>
        <taxon>Fabaceae</taxon>
        <taxon>Papilionoideae</taxon>
        <taxon>50 kb inversion clade</taxon>
        <taxon>dalbergioids sensu lato</taxon>
        <taxon>Dalbergieae</taxon>
        <taxon>Pterocarpus clade</taxon>
        <taxon>Stylosanthes</taxon>
    </lineage>
</organism>
<evidence type="ECO:0000313" key="2">
    <source>
        <dbReference type="EMBL" id="MED6112227.1"/>
    </source>
</evidence>
<reference evidence="2 3" key="1">
    <citation type="journal article" date="2023" name="Plants (Basel)">
        <title>Bridging the Gap: Combining Genomics and Transcriptomics Approaches to Understand Stylosanthes scabra, an Orphan Legume from the Brazilian Caatinga.</title>
        <authorList>
            <person name="Ferreira-Neto J.R.C."/>
            <person name="da Silva M.D."/>
            <person name="Binneck E."/>
            <person name="de Melo N.F."/>
            <person name="da Silva R.H."/>
            <person name="de Melo A.L.T.M."/>
            <person name="Pandolfi V."/>
            <person name="Bustamante F.O."/>
            <person name="Brasileiro-Vidal A.C."/>
            <person name="Benko-Iseppon A.M."/>
        </authorList>
    </citation>
    <scope>NUCLEOTIDE SEQUENCE [LARGE SCALE GENOMIC DNA]</scope>
    <source>
        <tissue evidence="2">Leaves</tissue>
    </source>
</reference>
<keyword evidence="3" id="KW-1185">Reference proteome</keyword>
<protein>
    <submittedName>
        <fullName evidence="2">Uncharacterized protein</fullName>
    </submittedName>
</protein>
<evidence type="ECO:0000256" key="1">
    <source>
        <dbReference type="SAM" id="MobiDB-lite"/>
    </source>
</evidence>
<name>A0ABU6QL33_9FABA</name>
<gene>
    <name evidence="2" type="ORF">PIB30_059766</name>
</gene>
<evidence type="ECO:0000313" key="3">
    <source>
        <dbReference type="Proteomes" id="UP001341840"/>
    </source>
</evidence>
<sequence>MDSASPPREEVAGDENQSDAISFDLISVPIYVSKAMINSPVSLQTSGHLQWVENELRNLTKEYNTLSEAVYGTQHEVVVIRAILEGIQEDPWARKSSRSCQCKYHDSCREGRGRTSNRMSPAKPKGSSGQRTGKVSDPTYVPSVDITFSTDHMSFRSKKMERPKRQCVVEATKPSNYLVDLTETVQHEPEYKIPHLVKSVSDCEGVQ</sequence>
<accession>A0ABU6QL33</accession>
<dbReference type="Proteomes" id="UP001341840">
    <property type="component" value="Unassembled WGS sequence"/>
</dbReference>
<dbReference type="EMBL" id="JASCZI010000519">
    <property type="protein sequence ID" value="MED6112227.1"/>
    <property type="molecule type" value="Genomic_DNA"/>
</dbReference>
<feature type="region of interest" description="Disordered" evidence="1">
    <location>
        <begin position="106"/>
        <end position="140"/>
    </location>
</feature>
<proteinExistence type="predicted"/>
<comment type="caution">
    <text evidence="2">The sequence shown here is derived from an EMBL/GenBank/DDBJ whole genome shotgun (WGS) entry which is preliminary data.</text>
</comment>